<accession>A0A848DC60</accession>
<reference evidence="1" key="1">
    <citation type="journal article" date="2020" name="MBio">
        <title>'Candidatus Ethanoperedens,' a Thermophilic Genus of Archaea Mediating the Anaerobic Oxidation of Ethane.</title>
        <authorList>
            <person name="Hahn C.J."/>
            <person name="Laso-Perez R."/>
            <person name="Vulcano F."/>
            <person name="Vaziourakis K.M."/>
            <person name="Stokke R."/>
            <person name="Steen I.H."/>
            <person name="Teske A."/>
            <person name="Boetius A."/>
            <person name="Liebeke M."/>
            <person name="Amann R."/>
            <person name="Knittel K."/>
            <person name="Wegener G."/>
        </authorList>
    </citation>
    <scope>NUCLEOTIDE SEQUENCE</scope>
    <source>
        <strain evidence="1">GoM-Arc1-LC-WB58</strain>
    </source>
</reference>
<gene>
    <name evidence="1" type="ORF">GIS02_05200</name>
</gene>
<feature type="non-terminal residue" evidence="1">
    <location>
        <position position="104"/>
    </location>
</feature>
<evidence type="ECO:0000313" key="1">
    <source>
        <dbReference type="EMBL" id="NMG83585.1"/>
    </source>
</evidence>
<sequence>MSMQKPVLLSEIKKAVKDGRVRITDHADEEMAKDELAYGEVRDAILKDEVIETYADDKPFPSCLVYGKHNEKHIHAVCAYSEKDMIMVLITVYIPDQDKWIKYR</sequence>
<dbReference type="Pfam" id="PF14076">
    <property type="entry name" value="DUF4258"/>
    <property type="match status" value="1"/>
</dbReference>
<evidence type="ECO:0000313" key="2">
    <source>
        <dbReference type="Proteomes" id="UP000606580"/>
    </source>
</evidence>
<protein>
    <submittedName>
        <fullName evidence="1">DUF4258 domain-containing protein</fullName>
    </submittedName>
</protein>
<dbReference type="EMBL" id="WNEG01000091">
    <property type="protein sequence ID" value="NMG83585.1"/>
    <property type="molecule type" value="Genomic_DNA"/>
</dbReference>
<name>A0A848DC60_9EURY</name>
<dbReference type="Proteomes" id="UP000606580">
    <property type="component" value="Unassembled WGS sequence"/>
</dbReference>
<dbReference type="AlphaFoldDB" id="A0A848DC60"/>
<organism evidence="1 2">
    <name type="scientific">Candidatus Ethanoperedens thermophilum</name>
    <dbReference type="NCBI Taxonomy" id="2766897"/>
    <lineage>
        <taxon>Archaea</taxon>
        <taxon>Methanobacteriati</taxon>
        <taxon>Methanobacteriota</taxon>
        <taxon>Stenosarchaea group</taxon>
        <taxon>Methanomicrobia</taxon>
        <taxon>Methanosarcinales</taxon>
        <taxon>Methanosarcinales incertae sedis</taxon>
        <taxon>GOM Arc I cluster</taxon>
        <taxon>Candidatus Ethanoperedens</taxon>
    </lineage>
</organism>
<comment type="caution">
    <text evidence="1">The sequence shown here is derived from an EMBL/GenBank/DDBJ whole genome shotgun (WGS) entry which is preliminary data.</text>
</comment>
<proteinExistence type="predicted"/>
<dbReference type="InterPro" id="IPR025354">
    <property type="entry name" value="DUF4258"/>
</dbReference>